<dbReference type="EMBL" id="LMXB01000048">
    <property type="protein sequence ID" value="KUO19672.1"/>
    <property type="molecule type" value="Genomic_DNA"/>
</dbReference>
<reference evidence="1 2" key="1">
    <citation type="submission" date="2015-10" db="EMBL/GenBank/DDBJ databases">
        <title>Draft genome sequence of Streptomyces sp. RV15, isolated from a marine sponge.</title>
        <authorList>
            <person name="Ruckert C."/>
            <person name="Abdelmohsen U.R."/>
            <person name="Winkler A."/>
            <person name="Hentschel U."/>
            <person name="Kalinowski J."/>
            <person name="Kampfer P."/>
            <person name="Glaeser S."/>
        </authorList>
    </citation>
    <scope>NUCLEOTIDE SEQUENCE [LARGE SCALE GENOMIC DNA]</scope>
    <source>
        <strain evidence="1 2">RV15</strain>
    </source>
</reference>
<evidence type="ECO:0000313" key="2">
    <source>
        <dbReference type="Proteomes" id="UP000053260"/>
    </source>
</evidence>
<organism evidence="1 2">
    <name type="scientific">Streptomyces dysideae</name>
    <dbReference type="NCBI Taxonomy" id="909626"/>
    <lineage>
        <taxon>Bacteria</taxon>
        <taxon>Bacillati</taxon>
        <taxon>Actinomycetota</taxon>
        <taxon>Actinomycetes</taxon>
        <taxon>Kitasatosporales</taxon>
        <taxon>Streptomycetaceae</taxon>
        <taxon>Streptomyces</taxon>
    </lineage>
</organism>
<sequence length="64" mass="6834">MTATAADRAPLSAECALAQRPNYQGLHRECRQTSDVPLPHSNGRILLTRSCGCACHRPSGSPTT</sequence>
<proteinExistence type="predicted"/>
<dbReference type="AlphaFoldDB" id="A0A117S0C7"/>
<dbReference type="OrthoDB" id="4282429at2"/>
<dbReference type="Proteomes" id="UP000053260">
    <property type="component" value="Unassembled WGS sequence"/>
</dbReference>
<evidence type="ECO:0000313" key="1">
    <source>
        <dbReference type="EMBL" id="KUO19672.1"/>
    </source>
</evidence>
<accession>A0A117S0C7</accession>
<comment type="caution">
    <text evidence="1">The sequence shown here is derived from an EMBL/GenBank/DDBJ whole genome shotgun (WGS) entry which is preliminary data.</text>
</comment>
<protein>
    <submittedName>
        <fullName evidence="1">Uncharacterized protein</fullName>
    </submittedName>
</protein>
<name>A0A117S0C7_9ACTN</name>
<keyword evidence="2" id="KW-1185">Reference proteome</keyword>
<dbReference type="STRING" id="909626.AQJ91_17755"/>
<gene>
    <name evidence="1" type="ORF">AQJ91_17755</name>
</gene>
<dbReference type="RefSeq" id="WP_079085036.1">
    <property type="nucleotide sequence ID" value="NZ_KQ949084.1"/>
</dbReference>